<proteinExistence type="predicted"/>
<feature type="compositionally biased region" description="Acidic residues" evidence="1">
    <location>
        <begin position="250"/>
        <end position="260"/>
    </location>
</feature>
<dbReference type="AlphaFoldDB" id="A0A6G8KYS4"/>
<feature type="compositionally biased region" description="Basic and acidic residues" evidence="1">
    <location>
        <begin position="234"/>
        <end position="249"/>
    </location>
</feature>
<protein>
    <submittedName>
        <fullName evidence="3">NYN domain-containing protein</fullName>
    </submittedName>
</protein>
<gene>
    <name evidence="3" type="ORF">EW640_12070</name>
</gene>
<feature type="region of interest" description="Disordered" evidence="1">
    <location>
        <begin position="230"/>
        <end position="260"/>
    </location>
</feature>
<dbReference type="Gene3D" id="3.40.50.1010">
    <property type="entry name" value="5'-nuclease"/>
    <property type="match status" value="1"/>
</dbReference>
<evidence type="ECO:0000256" key="1">
    <source>
        <dbReference type="SAM" id="MobiDB-lite"/>
    </source>
</evidence>
<dbReference type="Proteomes" id="UP000501518">
    <property type="component" value="Chromosome"/>
</dbReference>
<feature type="domain" description="NYN" evidence="2">
    <location>
        <begin position="136"/>
        <end position="206"/>
    </location>
</feature>
<evidence type="ECO:0000313" key="4">
    <source>
        <dbReference type="Proteomes" id="UP000501518"/>
    </source>
</evidence>
<dbReference type="InterPro" id="IPR021139">
    <property type="entry name" value="NYN"/>
</dbReference>
<name>A0A6G8KYS4_9MICO</name>
<organism evidence="3 4">
    <name type="scientific">Brevibacterium luteolum</name>
    <dbReference type="NCBI Taxonomy" id="199591"/>
    <lineage>
        <taxon>Bacteria</taxon>
        <taxon>Bacillati</taxon>
        <taxon>Actinomycetota</taxon>
        <taxon>Actinomycetes</taxon>
        <taxon>Micrococcales</taxon>
        <taxon>Brevibacteriaceae</taxon>
        <taxon>Brevibacterium</taxon>
    </lineage>
</organism>
<dbReference type="Pfam" id="PF01936">
    <property type="entry name" value="NYN"/>
    <property type="match status" value="1"/>
</dbReference>
<dbReference type="RefSeq" id="WP_165884307.1">
    <property type="nucleotide sequence ID" value="NZ_CP035810.1"/>
</dbReference>
<evidence type="ECO:0000259" key="2">
    <source>
        <dbReference type="Pfam" id="PF01936"/>
    </source>
</evidence>
<reference evidence="3 4" key="1">
    <citation type="submission" date="2019-02" db="EMBL/GenBank/DDBJ databases">
        <title>Complete Genome Sequence and Methylome Analysis of Brevibacterium luteolum NEB1784.</title>
        <authorList>
            <person name="Fomenkov A."/>
            <person name="Roberts R.J."/>
        </authorList>
    </citation>
    <scope>NUCLEOTIDE SEQUENCE [LARGE SCALE GENOMIC DNA]</scope>
    <source>
        <strain evidence="3 4">NEB1784</strain>
    </source>
</reference>
<dbReference type="EMBL" id="CP035810">
    <property type="protein sequence ID" value="QIN29929.1"/>
    <property type="molecule type" value="Genomic_DNA"/>
</dbReference>
<dbReference type="CDD" id="cd18722">
    <property type="entry name" value="PIN_NicB-like"/>
    <property type="match status" value="1"/>
</dbReference>
<accession>A0A6G8KYS4</accession>
<dbReference type="KEGG" id="blut:EW640_12070"/>
<dbReference type="GO" id="GO:0004540">
    <property type="term" value="F:RNA nuclease activity"/>
    <property type="evidence" value="ECO:0007669"/>
    <property type="project" value="InterPro"/>
</dbReference>
<sequence>MSVNEEKKAAPPASAPVREIVTAILVDGGFYRRRARRLFGDKEPDQRAQELVTYCFRHVLRSQSHLYRIFYYDCPPSDKVLFHPLTRTNVNLRKTPEYEWMTDFLAAIVRKRKVALRRGEELETQHGYHLKHEALKRLCSEKITVSELAETDFGLDITQKGVDMRIGLDIASLAQRRDVNQIIMISGDSDFVPAAKHARREGIDFVLDPMWAQVSESLYEHVDGVQSCVTRPPRNLDDPLHSDSMHNEAPEEQPNEDVPR</sequence>
<evidence type="ECO:0000313" key="3">
    <source>
        <dbReference type="EMBL" id="QIN29929.1"/>
    </source>
</evidence>